<dbReference type="InterPro" id="IPR020046">
    <property type="entry name" value="5-3_exonucl_a-hlix_arch_N"/>
</dbReference>
<evidence type="ECO:0000313" key="6">
    <source>
        <dbReference type="EMBL" id="GFH61005.1"/>
    </source>
</evidence>
<organism evidence="6 7">
    <name type="scientific">Chaetoceros tenuissimus</name>
    <dbReference type="NCBI Taxonomy" id="426638"/>
    <lineage>
        <taxon>Eukaryota</taxon>
        <taxon>Sar</taxon>
        <taxon>Stramenopiles</taxon>
        <taxon>Ochrophyta</taxon>
        <taxon>Bacillariophyta</taxon>
        <taxon>Coscinodiscophyceae</taxon>
        <taxon>Chaetocerotophycidae</taxon>
        <taxon>Chaetocerotales</taxon>
        <taxon>Chaetocerotaceae</taxon>
        <taxon>Chaetoceros</taxon>
    </lineage>
</organism>
<dbReference type="InterPro" id="IPR002421">
    <property type="entry name" value="5-3_exonuclease"/>
</dbReference>
<dbReference type="EMBL" id="BLLK01000069">
    <property type="protein sequence ID" value="GFH61005.1"/>
    <property type="molecule type" value="Genomic_DNA"/>
</dbReference>
<feature type="region of interest" description="Disordered" evidence="4">
    <location>
        <begin position="747"/>
        <end position="781"/>
    </location>
</feature>
<feature type="compositionally biased region" description="Polar residues" evidence="4">
    <location>
        <begin position="151"/>
        <end position="161"/>
    </location>
</feature>
<gene>
    <name evidence="6" type="ORF">CTEN210_17481</name>
</gene>
<feature type="region of interest" description="Disordered" evidence="4">
    <location>
        <begin position="126"/>
        <end position="182"/>
    </location>
</feature>
<feature type="domain" description="5'-3' exonuclease" evidence="5">
    <location>
        <begin position="438"/>
        <end position="701"/>
    </location>
</feature>
<keyword evidence="1" id="KW-0540">Nuclease</keyword>
<keyword evidence="2" id="KW-0378">Hydrolase</keyword>
<feature type="compositionally biased region" description="Basic and acidic residues" evidence="4">
    <location>
        <begin position="747"/>
        <end position="769"/>
    </location>
</feature>
<dbReference type="CDD" id="cd09859">
    <property type="entry name" value="PIN_53EXO"/>
    <property type="match status" value="1"/>
</dbReference>
<dbReference type="GO" id="GO:0008409">
    <property type="term" value="F:5'-3' exonuclease activity"/>
    <property type="evidence" value="ECO:0007669"/>
    <property type="project" value="InterPro"/>
</dbReference>
<dbReference type="SMART" id="SM00279">
    <property type="entry name" value="HhH2"/>
    <property type="match status" value="1"/>
</dbReference>
<proteinExistence type="predicted"/>
<feature type="compositionally biased region" description="Low complexity" evidence="4">
    <location>
        <begin position="88"/>
        <end position="103"/>
    </location>
</feature>
<evidence type="ECO:0000259" key="5">
    <source>
        <dbReference type="SMART" id="SM00475"/>
    </source>
</evidence>
<feature type="region of interest" description="Disordered" evidence="4">
    <location>
        <begin position="50"/>
        <end position="71"/>
    </location>
</feature>
<dbReference type="Gene3D" id="3.40.50.1010">
    <property type="entry name" value="5'-nuclease"/>
    <property type="match status" value="1"/>
</dbReference>
<dbReference type="PANTHER" id="PTHR42646">
    <property type="entry name" value="FLAP ENDONUCLEASE XNI"/>
    <property type="match status" value="1"/>
</dbReference>
<accession>A0AAD3DCU0</accession>
<dbReference type="InterPro" id="IPR008918">
    <property type="entry name" value="HhH2"/>
</dbReference>
<dbReference type="Proteomes" id="UP001054902">
    <property type="component" value="Unassembled WGS sequence"/>
</dbReference>
<evidence type="ECO:0000256" key="1">
    <source>
        <dbReference type="ARBA" id="ARBA00022722"/>
    </source>
</evidence>
<name>A0AAD3DCU0_9STRA</name>
<dbReference type="Gene3D" id="1.20.1060.10">
    <property type="entry name" value="Taq DNA Polymerase, Chain T, domain 4"/>
    <property type="match status" value="1"/>
</dbReference>
<dbReference type="InterPro" id="IPR029060">
    <property type="entry name" value="PIN-like_dom_sf"/>
</dbReference>
<dbReference type="Pfam" id="PF02739">
    <property type="entry name" value="5_3_exonuc_N"/>
    <property type="match status" value="1"/>
</dbReference>
<dbReference type="GO" id="GO:0017108">
    <property type="term" value="F:5'-flap endonuclease activity"/>
    <property type="evidence" value="ECO:0007669"/>
    <property type="project" value="InterPro"/>
</dbReference>
<evidence type="ECO:0000256" key="4">
    <source>
        <dbReference type="SAM" id="MobiDB-lite"/>
    </source>
</evidence>
<dbReference type="InterPro" id="IPR020045">
    <property type="entry name" value="DNA_polI_H3TH"/>
</dbReference>
<keyword evidence="3" id="KW-0238">DNA-binding</keyword>
<evidence type="ECO:0000256" key="3">
    <source>
        <dbReference type="ARBA" id="ARBA00023125"/>
    </source>
</evidence>
<feature type="region of interest" description="Disordered" evidence="4">
    <location>
        <begin position="239"/>
        <end position="288"/>
    </location>
</feature>
<feature type="region of interest" description="Disordered" evidence="4">
    <location>
        <begin position="84"/>
        <end position="109"/>
    </location>
</feature>
<feature type="compositionally biased region" description="Polar residues" evidence="4">
    <location>
        <begin position="129"/>
        <end position="144"/>
    </location>
</feature>
<dbReference type="InterPro" id="IPR038969">
    <property type="entry name" value="FEN"/>
</dbReference>
<dbReference type="InterPro" id="IPR036279">
    <property type="entry name" value="5-3_exonuclease_C_sf"/>
</dbReference>
<dbReference type="GO" id="GO:0033567">
    <property type="term" value="P:DNA replication, Okazaki fragment processing"/>
    <property type="evidence" value="ECO:0007669"/>
    <property type="project" value="InterPro"/>
</dbReference>
<dbReference type="PANTHER" id="PTHR42646:SF2">
    <property type="entry name" value="5'-3' EXONUCLEASE FAMILY PROTEIN"/>
    <property type="match status" value="1"/>
</dbReference>
<keyword evidence="7" id="KW-1185">Reference proteome</keyword>
<feature type="compositionally biased region" description="Polar residues" evidence="4">
    <location>
        <begin position="243"/>
        <end position="266"/>
    </location>
</feature>
<evidence type="ECO:0000256" key="2">
    <source>
        <dbReference type="ARBA" id="ARBA00022801"/>
    </source>
</evidence>
<dbReference type="FunFam" id="1.10.150.20:FF:000003">
    <property type="entry name" value="DNA polymerase I"/>
    <property type="match status" value="1"/>
</dbReference>
<protein>
    <submittedName>
        <fullName evidence="6">DNA polymerase I</fullName>
    </submittedName>
</protein>
<dbReference type="Pfam" id="PF01367">
    <property type="entry name" value="5_3_exonuc"/>
    <property type="match status" value="1"/>
</dbReference>
<reference evidence="6 7" key="1">
    <citation type="journal article" date="2021" name="Sci. Rep.">
        <title>The genome of the diatom Chaetoceros tenuissimus carries an ancient integrated fragment of an extant virus.</title>
        <authorList>
            <person name="Hongo Y."/>
            <person name="Kimura K."/>
            <person name="Takaki Y."/>
            <person name="Yoshida Y."/>
            <person name="Baba S."/>
            <person name="Kobayashi G."/>
            <person name="Nagasaki K."/>
            <person name="Hano T."/>
            <person name="Tomaru Y."/>
        </authorList>
    </citation>
    <scope>NUCLEOTIDE SEQUENCE [LARGE SCALE GENOMIC DNA]</scope>
    <source>
        <strain evidence="6 7">NIES-3715</strain>
    </source>
</reference>
<dbReference type="CDD" id="cd09898">
    <property type="entry name" value="H3TH_53EXO"/>
    <property type="match status" value="1"/>
</dbReference>
<dbReference type="SUPFAM" id="SSF47807">
    <property type="entry name" value="5' to 3' exonuclease, C-terminal subdomain"/>
    <property type="match status" value="1"/>
</dbReference>
<evidence type="ECO:0000313" key="7">
    <source>
        <dbReference type="Proteomes" id="UP001054902"/>
    </source>
</evidence>
<dbReference type="AlphaFoldDB" id="A0AAD3DCU0"/>
<feature type="compositionally biased region" description="Basic and acidic residues" evidence="4">
    <location>
        <begin position="401"/>
        <end position="417"/>
    </location>
</feature>
<feature type="region of interest" description="Disordered" evidence="4">
    <location>
        <begin position="401"/>
        <end position="423"/>
    </location>
</feature>
<sequence length="781" mass="88207">MLKLSIILANRIAKTNAFQNHRLQSKILPLQRRKFASRQLLALENDDEEKYDEIPRMRPPPKSSRKRSSQSRLASIYDQMFEDDGDVVSKGSKVPVPSSNSNSIDQSGLQFKNSEALEKERDFSFDNDFPQQDLSDSFSDNSMPLSKPRQDNTSSSKSNQMSDRHFRAKSKPPPKARMYMGREMPPMVSEYDRSHYDDEFGALKSGEGGGYLEFNDAMWEELGGERVTPQMEKKTVEKKDMAQRQTLPEQDIQQGQTQTNIVQRNLSETDELPMPKNYRPQSVPPPRPVVRASVSSQYLEVHKVTSNGSGASGTGQISMLQEELVRLEGEVYALNDGKKFNINSPKQVSLALFGVENESTNKEALEALTGNISNHGGNAVLARMILNYRSKKRELTRIEKQQVNKESGTHVENEKSMRSANTKALEKVTPTSLVMEDEREPLVLIDASAYIFRAYYSMPPMHRNDGEPTGATLGFCNMLNKLVMQPLLEGERPRIVLVFDSKDGTNFRKELFSEYKSNRKACPEDLIPQFDFVRDAADAYGVPILEAPGFEADDVIATLATMALNEGCHVNILSGDKDLMQLVTKDEGGACIEMIDPMKMVRYDFDAVVDKWGVRPDQLGDVLALAGDSADNIPGVAGIGPKIAQALIAEYGSLDGLFENVNNIKQKGRREKIQSNIDIAKLSRQLVELERKVPLETMSFPSQFNNVSDFRMEKLDSKRLLDFYERMGFRDIKRRLKSRLSLQDKKQSPRFDRFESVVDSGKRTRRNENNDVPNDFPDVPF</sequence>
<dbReference type="GO" id="GO:0003677">
    <property type="term" value="F:DNA binding"/>
    <property type="evidence" value="ECO:0007669"/>
    <property type="project" value="UniProtKB-KW"/>
</dbReference>
<comment type="caution">
    <text evidence="6">The sequence shown here is derived from an EMBL/GenBank/DDBJ whole genome shotgun (WGS) entry which is preliminary data.</text>
</comment>
<dbReference type="Gene3D" id="1.10.150.20">
    <property type="entry name" value="5' to 3' exonuclease, C-terminal subdomain"/>
    <property type="match status" value="1"/>
</dbReference>
<dbReference type="SMART" id="SM00475">
    <property type="entry name" value="53EXOc"/>
    <property type="match status" value="1"/>
</dbReference>
<dbReference type="SUPFAM" id="SSF88723">
    <property type="entry name" value="PIN domain-like"/>
    <property type="match status" value="1"/>
</dbReference>